<sequence>MIRGAVLNLQGCKFRINLESVKLNDICANSQNISDNAE</sequence>
<dbReference type="AlphaFoldDB" id="A0A6C0HPN5"/>
<proteinExistence type="predicted"/>
<name>A0A6C0HPN5_9ZZZZ</name>
<organism evidence="1">
    <name type="scientific">viral metagenome</name>
    <dbReference type="NCBI Taxonomy" id="1070528"/>
    <lineage>
        <taxon>unclassified sequences</taxon>
        <taxon>metagenomes</taxon>
        <taxon>organismal metagenomes</taxon>
    </lineage>
</organism>
<reference evidence="1" key="1">
    <citation type="journal article" date="2020" name="Nature">
        <title>Giant virus diversity and host interactions through global metagenomics.</title>
        <authorList>
            <person name="Schulz F."/>
            <person name="Roux S."/>
            <person name="Paez-Espino D."/>
            <person name="Jungbluth S."/>
            <person name="Walsh D.A."/>
            <person name="Denef V.J."/>
            <person name="McMahon K.D."/>
            <person name="Konstantinidis K.T."/>
            <person name="Eloe-Fadrosh E.A."/>
            <person name="Kyrpides N.C."/>
            <person name="Woyke T."/>
        </authorList>
    </citation>
    <scope>NUCLEOTIDE SEQUENCE</scope>
    <source>
        <strain evidence="1">GVMAG-M-3300023184-161</strain>
    </source>
</reference>
<dbReference type="EMBL" id="MN739998">
    <property type="protein sequence ID" value="QHT82374.1"/>
    <property type="molecule type" value="Genomic_DNA"/>
</dbReference>
<evidence type="ECO:0000313" key="1">
    <source>
        <dbReference type="EMBL" id="QHT82374.1"/>
    </source>
</evidence>
<accession>A0A6C0HPN5</accession>
<protein>
    <submittedName>
        <fullName evidence="1">Uncharacterized protein</fullName>
    </submittedName>
</protein>